<evidence type="ECO:0000259" key="4">
    <source>
        <dbReference type="Pfam" id="PF09084"/>
    </source>
</evidence>
<dbReference type="InterPro" id="IPR015168">
    <property type="entry name" value="SsuA/THI5"/>
</dbReference>
<evidence type="ECO:0000256" key="1">
    <source>
        <dbReference type="ARBA" id="ARBA00004418"/>
    </source>
</evidence>
<dbReference type="EMBL" id="JALKCH010000002">
    <property type="protein sequence ID" value="MCK0195869.1"/>
    <property type="molecule type" value="Genomic_DNA"/>
</dbReference>
<dbReference type="SUPFAM" id="SSF53850">
    <property type="entry name" value="Periplasmic binding protein-like II"/>
    <property type="match status" value="1"/>
</dbReference>
<comment type="subcellular location">
    <subcellularLocation>
        <location evidence="1">Periplasm</location>
    </subcellularLocation>
</comment>
<dbReference type="PANTHER" id="PTHR30024:SF47">
    <property type="entry name" value="TAURINE-BINDING PERIPLASMIC PROTEIN"/>
    <property type="match status" value="1"/>
</dbReference>
<dbReference type="Proteomes" id="UP001203284">
    <property type="component" value="Unassembled WGS sequence"/>
</dbReference>
<sequence>MPNAKACRSLPSSRAGRVLRGPGLAALVAGLLAFAAPADAGTVRVALGDIASAETLNLLVAFERAKEQGVDVQLTFLKSEDIAAQAVVSGQADIGVGGPYALIQKVKVPVRMFLQLSTLRFYPVVNAEFYKDWKDLDGQEIAVHSRGSGTEAVMKMMADKKGIAFSKISYVPGSEVRAGALLQGNVKASIVDAAGRRLLEAKAPGKFIVLPMEGVSATDEALFAREDFLKDNAKDVATLTEAVLQTWRDVNDNPAVVAEWRAKYKLLPDLPADQAAEIVPYFTEQVKAGAYPENGGGEAAAKDDFAFYTLSGQLQGDAASLKVADFWELGPLNTALGKVGTN</sequence>
<dbReference type="PANTHER" id="PTHR30024">
    <property type="entry name" value="ALIPHATIC SULFONATES-BINDING PROTEIN-RELATED"/>
    <property type="match status" value="1"/>
</dbReference>
<evidence type="ECO:0000313" key="6">
    <source>
        <dbReference type="Proteomes" id="UP001203284"/>
    </source>
</evidence>
<gene>
    <name evidence="5" type="ORF">MWN34_02990</name>
</gene>
<protein>
    <submittedName>
        <fullName evidence="5">ABC transporter substrate-binding protein</fullName>
    </submittedName>
</protein>
<keyword evidence="3" id="KW-0732">Signal</keyword>
<reference evidence="5 6" key="1">
    <citation type="submission" date="2022-04" db="EMBL/GenBank/DDBJ databases">
        <authorList>
            <person name="Grouzdev D.S."/>
            <person name="Pantiukh K.S."/>
            <person name="Krutkina M.S."/>
        </authorList>
    </citation>
    <scope>NUCLEOTIDE SEQUENCE [LARGE SCALE GENOMIC DNA]</scope>
    <source>
        <strain evidence="5 6">6x-1</strain>
    </source>
</reference>
<dbReference type="Pfam" id="PF09084">
    <property type="entry name" value="NMT1"/>
    <property type="match status" value="1"/>
</dbReference>
<dbReference type="Gene3D" id="3.40.190.10">
    <property type="entry name" value="Periplasmic binding protein-like II"/>
    <property type="match status" value="2"/>
</dbReference>
<comment type="similarity">
    <text evidence="2">Belongs to the bacterial solute-binding protein SsuA/TauA family.</text>
</comment>
<name>A0ABT0D7E7_9HYPH</name>
<accession>A0ABT0D7E7</accession>
<feature type="domain" description="SsuA/THI5-like" evidence="4">
    <location>
        <begin position="66"/>
        <end position="255"/>
    </location>
</feature>
<evidence type="ECO:0000256" key="3">
    <source>
        <dbReference type="ARBA" id="ARBA00022729"/>
    </source>
</evidence>
<keyword evidence="6" id="KW-1185">Reference proteome</keyword>
<organism evidence="5 6">
    <name type="scientific">Ancylobacter crimeensis</name>
    <dbReference type="NCBI Taxonomy" id="2579147"/>
    <lineage>
        <taxon>Bacteria</taxon>
        <taxon>Pseudomonadati</taxon>
        <taxon>Pseudomonadota</taxon>
        <taxon>Alphaproteobacteria</taxon>
        <taxon>Hyphomicrobiales</taxon>
        <taxon>Xanthobacteraceae</taxon>
        <taxon>Ancylobacter</taxon>
    </lineage>
</organism>
<dbReference type="RefSeq" id="WP_247026310.1">
    <property type="nucleotide sequence ID" value="NZ_JALKCH010000002.1"/>
</dbReference>
<proteinExistence type="inferred from homology"/>
<evidence type="ECO:0000256" key="2">
    <source>
        <dbReference type="ARBA" id="ARBA00010742"/>
    </source>
</evidence>
<comment type="caution">
    <text evidence="5">The sequence shown here is derived from an EMBL/GenBank/DDBJ whole genome shotgun (WGS) entry which is preliminary data.</text>
</comment>
<evidence type="ECO:0000313" key="5">
    <source>
        <dbReference type="EMBL" id="MCK0195869.1"/>
    </source>
</evidence>